<feature type="compositionally biased region" description="Basic and acidic residues" evidence="1">
    <location>
        <begin position="209"/>
        <end position="223"/>
    </location>
</feature>
<dbReference type="Proteomes" id="UP001562354">
    <property type="component" value="Unassembled WGS sequence"/>
</dbReference>
<feature type="region of interest" description="Disordered" evidence="1">
    <location>
        <begin position="209"/>
        <end position="259"/>
    </location>
</feature>
<feature type="region of interest" description="Disordered" evidence="1">
    <location>
        <begin position="1"/>
        <end position="20"/>
    </location>
</feature>
<comment type="caution">
    <text evidence="3">The sequence shown here is derived from an EMBL/GenBank/DDBJ whole genome shotgun (WGS) entry which is preliminary data.</text>
</comment>
<sequence>MSRFGGRHSSSDLAYGDEPNRWDRDRFERFRSRGPPGAPEEQRETIRIQERDAPRRTDIRIEERDTRRGPKSVYDERDFDFMQEERYGPPARIPRHRVSDRDLFAEIDRRELDDQRYKRKSAIEREVEIDRIERPRPGLIRRQSSLDTFDRRPLRREREREREEYRLPPNVPIPLPRRRSPSRRRHHDDFEDIHYREYSPYRDVEITRERSHVRKRDGAKSDLRSVSARSDSTESFEEISRASSPSPERKVGKKGKTRMPKRLVKREAIIQLGYPFEEEEDFIIVRRALEKEQIDEVIRISENYKAPKTKTYRFEETLEVPAPPPPPAPPAADDHYEALRTEWINPPSVRAPSPARSTRTRRSSPARTVHLPSPPPPQPIYIHQPAPPPVRETIYVQSPPAPAPPPPPPQPTHHPMTIVLPERHRHSDRDIKAEIRALEAEQRALRYERQVDDRNMIVRRPDEAYEVVEYREHRPEREQVIEYVDRPRSPKRDVIRVEKDRKGKKPNPKLIAAMMATLT</sequence>
<feature type="domain" description="DUF8035" evidence="2">
    <location>
        <begin position="253"/>
        <end position="306"/>
    </location>
</feature>
<dbReference type="EMBL" id="JBFMKM010000007">
    <property type="protein sequence ID" value="KAL1305053.1"/>
    <property type="molecule type" value="Genomic_DNA"/>
</dbReference>
<dbReference type="InterPro" id="IPR058348">
    <property type="entry name" value="DUF8035"/>
</dbReference>
<feature type="compositionally biased region" description="Basic and acidic residues" evidence="1">
    <location>
        <begin position="127"/>
        <end position="136"/>
    </location>
</feature>
<feature type="region of interest" description="Disordered" evidence="1">
    <location>
        <begin position="127"/>
        <end position="186"/>
    </location>
</feature>
<feature type="region of interest" description="Disordered" evidence="1">
    <location>
        <begin position="26"/>
        <end position="95"/>
    </location>
</feature>
<feature type="compositionally biased region" description="Basic and acidic residues" evidence="1">
    <location>
        <begin position="148"/>
        <end position="166"/>
    </location>
</feature>
<evidence type="ECO:0000313" key="4">
    <source>
        <dbReference type="Proteomes" id="UP001562354"/>
    </source>
</evidence>
<reference evidence="3 4" key="1">
    <citation type="submission" date="2024-07" db="EMBL/GenBank/DDBJ databases">
        <title>Draft sequence of the Neodothiora populina.</title>
        <authorList>
            <person name="Drown D.D."/>
            <person name="Schuette U.S."/>
            <person name="Buechlein A.B."/>
            <person name="Rusch D.R."/>
            <person name="Winton L.W."/>
            <person name="Adams G.A."/>
        </authorList>
    </citation>
    <scope>NUCLEOTIDE SEQUENCE [LARGE SCALE GENOMIC DNA]</scope>
    <source>
        <strain evidence="3 4">CPC 39397</strain>
    </source>
</reference>
<feature type="compositionally biased region" description="Low complexity" evidence="1">
    <location>
        <begin position="346"/>
        <end position="357"/>
    </location>
</feature>
<gene>
    <name evidence="3" type="ORF">AAFC00_001991</name>
</gene>
<evidence type="ECO:0000256" key="1">
    <source>
        <dbReference type="SAM" id="MobiDB-lite"/>
    </source>
</evidence>
<accession>A0ABR3PFX2</accession>
<protein>
    <recommendedName>
        <fullName evidence="2">DUF8035 domain-containing protein</fullName>
    </recommendedName>
</protein>
<evidence type="ECO:0000313" key="3">
    <source>
        <dbReference type="EMBL" id="KAL1305053.1"/>
    </source>
</evidence>
<feature type="compositionally biased region" description="Basic residues" evidence="1">
    <location>
        <begin position="176"/>
        <end position="186"/>
    </location>
</feature>
<feature type="compositionally biased region" description="Pro residues" evidence="1">
    <location>
        <begin position="372"/>
        <end position="386"/>
    </location>
</feature>
<dbReference type="Pfam" id="PF26118">
    <property type="entry name" value="DUF8035"/>
    <property type="match status" value="1"/>
</dbReference>
<evidence type="ECO:0000259" key="2">
    <source>
        <dbReference type="Pfam" id="PF26118"/>
    </source>
</evidence>
<keyword evidence="4" id="KW-1185">Reference proteome</keyword>
<dbReference type="GeneID" id="95975693"/>
<proteinExistence type="predicted"/>
<organism evidence="3 4">
    <name type="scientific">Neodothiora populina</name>
    <dbReference type="NCBI Taxonomy" id="2781224"/>
    <lineage>
        <taxon>Eukaryota</taxon>
        <taxon>Fungi</taxon>
        <taxon>Dikarya</taxon>
        <taxon>Ascomycota</taxon>
        <taxon>Pezizomycotina</taxon>
        <taxon>Dothideomycetes</taxon>
        <taxon>Dothideomycetidae</taxon>
        <taxon>Dothideales</taxon>
        <taxon>Dothioraceae</taxon>
        <taxon>Neodothiora</taxon>
    </lineage>
</organism>
<feature type="region of interest" description="Disordered" evidence="1">
    <location>
        <begin position="342"/>
        <end position="386"/>
    </location>
</feature>
<name>A0ABR3PFX2_9PEZI</name>
<dbReference type="RefSeq" id="XP_069201327.1">
    <property type="nucleotide sequence ID" value="XM_069341255.1"/>
</dbReference>
<feature type="compositionally biased region" description="Basic and acidic residues" evidence="1">
    <location>
        <begin position="40"/>
        <end position="87"/>
    </location>
</feature>